<dbReference type="InterPro" id="IPR026912">
    <property type="entry name" value="Adenine_deam_C"/>
</dbReference>
<dbReference type="Proteomes" id="UP000002027">
    <property type="component" value="Chromosome 1"/>
</dbReference>
<dbReference type="eggNOG" id="COG1001">
    <property type="taxonomic scope" value="Bacteria"/>
</dbReference>
<evidence type="ECO:0000256" key="2">
    <source>
        <dbReference type="ARBA" id="ARBA00012782"/>
    </source>
</evidence>
<sequence>MVERWQHFLAVARGQAPADLLLRDARMVNVASGEVERVNVAITGGQIAGVGDYTEAREVIDLGGEYLAPSFIDAHVHVESSLLWIDQFARAVVPHGTGAVVTDPHEIANVAGVPGIRALMEASENLPLGVFFTVPSCVPASPMESAGAVMTPEAIAEAMTLPRVVGLGEMMNFPGVLAGDSEIAAILSIPAPRRDGHAPGLSGKDLNAYIGSGMTSDHESVALEEAREKLRRGMTIMIREGSGQNNLLDLLPLVDDRTYPRCCFASDDRDAGTLLHDGHMDAILRKAIGAGLDPIRAIRMATLTPAEYWRLPGYGLVAPGYQANLVVFERLDDIRPRLVLFGGSVVAVDGRPEFEVTAPIPESLLNTVRVGTLTPDDLRIPAAEEMIAVGAIPGQIVTRKLTVKPTVQDGAVVADVERDLLKLVVVERHHGTGRVGVGLVHGFGLRRGALASSIAHDAHNIVAVGTNDADLIAAIEAVAALQGGLAAVADGQVLESLALPVAGILSPDPVEQVAATHHRLEEVARSLGSTVPAPFGLLSFMALSVIPEARVTDQGLVLVG</sequence>
<keyword evidence="4 6" id="KW-0464">Manganese</keyword>
<dbReference type="HAMAP" id="MF_01518">
    <property type="entry name" value="Adenine_deamin"/>
    <property type="match status" value="1"/>
</dbReference>
<name>D1C3J6_SPHTD</name>
<evidence type="ECO:0000256" key="5">
    <source>
        <dbReference type="ARBA" id="ARBA00047720"/>
    </source>
</evidence>
<dbReference type="PANTHER" id="PTHR11113">
    <property type="entry name" value="N-ACETYLGLUCOSAMINE-6-PHOSPHATE DEACETYLASE"/>
    <property type="match status" value="1"/>
</dbReference>
<dbReference type="InterPro" id="IPR032466">
    <property type="entry name" value="Metal_Hydrolase"/>
</dbReference>
<dbReference type="HOGENOM" id="CLU_027935_0_0_0"/>
<dbReference type="GO" id="GO:0006146">
    <property type="term" value="P:adenine catabolic process"/>
    <property type="evidence" value="ECO:0007669"/>
    <property type="project" value="InterPro"/>
</dbReference>
<dbReference type="InterPro" id="IPR006679">
    <property type="entry name" value="Adenine_deam"/>
</dbReference>
<dbReference type="KEGG" id="sti:Sthe_1378"/>
<reference evidence="10" key="1">
    <citation type="submission" date="2009-11" db="EMBL/GenBank/DDBJ databases">
        <title>The complete chromosome 1 of Sphaerobacter thermophilus DSM 20745.</title>
        <authorList>
            <person name="Lucas S."/>
            <person name="Copeland A."/>
            <person name="Lapidus A."/>
            <person name="Glavina del Rio T."/>
            <person name="Dalin E."/>
            <person name="Tice H."/>
            <person name="Bruce D."/>
            <person name="Goodwin L."/>
            <person name="Pitluck S."/>
            <person name="Kyrpides N."/>
            <person name="Mavromatis K."/>
            <person name="Ivanova N."/>
            <person name="Mikhailova N."/>
            <person name="LaButti K.M."/>
            <person name="Clum A."/>
            <person name="Sun H.I."/>
            <person name="Brettin T."/>
            <person name="Detter J.C."/>
            <person name="Han C."/>
            <person name="Larimer F."/>
            <person name="Land M."/>
            <person name="Hauser L."/>
            <person name="Markowitz V."/>
            <person name="Cheng J.F."/>
            <person name="Hugenholtz P."/>
            <person name="Woyke T."/>
            <person name="Wu D."/>
            <person name="Steenblock K."/>
            <person name="Schneider S."/>
            <person name="Pukall R."/>
            <person name="Goeker M."/>
            <person name="Klenk H.P."/>
            <person name="Eisen J.A."/>
        </authorList>
    </citation>
    <scope>NUCLEOTIDE SEQUENCE [LARGE SCALE GENOMIC DNA]</scope>
    <source>
        <strain evidence="10">ATCC 49802 / DSM 20745 / S 6022</strain>
    </source>
</reference>
<evidence type="ECO:0000259" key="7">
    <source>
        <dbReference type="Pfam" id="PF01979"/>
    </source>
</evidence>
<protein>
    <recommendedName>
        <fullName evidence="2 6">Adenine deaminase</fullName>
        <shortName evidence="6">Adenase</shortName>
        <shortName evidence="6">Adenine aminase</shortName>
        <ecNumber evidence="2 6">3.5.4.2</ecNumber>
    </recommendedName>
</protein>
<dbReference type="RefSeq" id="WP_012871860.1">
    <property type="nucleotide sequence ID" value="NC_013523.1"/>
</dbReference>
<comment type="similarity">
    <text evidence="1 6">Belongs to the metallo-dependent hydrolases superfamily. Adenine deaminase family.</text>
</comment>
<dbReference type="EMBL" id="CP001823">
    <property type="protein sequence ID" value="ACZ38813.1"/>
    <property type="molecule type" value="Genomic_DNA"/>
</dbReference>
<keyword evidence="10" id="KW-1185">Reference proteome</keyword>
<dbReference type="InterPro" id="IPR011059">
    <property type="entry name" value="Metal-dep_hydrolase_composite"/>
</dbReference>
<comment type="catalytic activity">
    <reaction evidence="5 6">
        <text>adenine + H2O + H(+) = hypoxanthine + NH4(+)</text>
        <dbReference type="Rhea" id="RHEA:23688"/>
        <dbReference type="ChEBI" id="CHEBI:15377"/>
        <dbReference type="ChEBI" id="CHEBI:15378"/>
        <dbReference type="ChEBI" id="CHEBI:16708"/>
        <dbReference type="ChEBI" id="CHEBI:17368"/>
        <dbReference type="ChEBI" id="CHEBI:28938"/>
        <dbReference type="EC" id="3.5.4.2"/>
    </reaction>
</comment>
<evidence type="ECO:0000313" key="10">
    <source>
        <dbReference type="Proteomes" id="UP000002027"/>
    </source>
</evidence>
<gene>
    <name evidence="6" type="primary">ade</name>
    <name evidence="9" type="ordered locus">Sthe_1378</name>
</gene>
<dbReference type="STRING" id="479434.Sthe_1378"/>
<dbReference type="PANTHER" id="PTHR11113:SF2">
    <property type="entry name" value="ADENINE DEAMINASE"/>
    <property type="match status" value="1"/>
</dbReference>
<evidence type="ECO:0000256" key="3">
    <source>
        <dbReference type="ARBA" id="ARBA00022801"/>
    </source>
</evidence>
<keyword evidence="3 6" id="KW-0378">Hydrolase</keyword>
<dbReference type="OrthoDB" id="9775607at2"/>
<evidence type="ECO:0000256" key="6">
    <source>
        <dbReference type="HAMAP-Rule" id="MF_01518"/>
    </source>
</evidence>
<dbReference type="InterPro" id="IPR006680">
    <property type="entry name" value="Amidohydro-rel"/>
</dbReference>
<dbReference type="InParanoid" id="D1C3J6"/>
<proteinExistence type="inferred from homology"/>
<dbReference type="Gene3D" id="3.20.20.140">
    <property type="entry name" value="Metal-dependent hydrolases"/>
    <property type="match status" value="1"/>
</dbReference>
<dbReference type="FunCoup" id="D1C3J6">
    <property type="interactions" value="106"/>
</dbReference>
<dbReference type="Gene3D" id="2.30.40.10">
    <property type="entry name" value="Urease, subunit C, domain 1"/>
    <property type="match status" value="1"/>
</dbReference>
<evidence type="ECO:0000256" key="4">
    <source>
        <dbReference type="ARBA" id="ARBA00023211"/>
    </source>
</evidence>
<dbReference type="NCBIfam" id="TIGR01178">
    <property type="entry name" value="ade"/>
    <property type="match status" value="1"/>
</dbReference>
<evidence type="ECO:0000313" key="9">
    <source>
        <dbReference type="EMBL" id="ACZ38813.1"/>
    </source>
</evidence>
<feature type="domain" description="Amidohydrolase-related" evidence="7">
    <location>
        <begin position="67"/>
        <end position="341"/>
    </location>
</feature>
<dbReference type="EC" id="3.5.4.2" evidence="2 6"/>
<organism evidence="9 10">
    <name type="scientific">Sphaerobacter thermophilus (strain ATCC 49802 / DSM 20745 / KCCM 41009 / NCIMB 13125 / S 6022)</name>
    <dbReference type="NCBI Taxonomy" id="479434"/>
    <lineage>
        <taxon>Bacteria</taxon>
        <taxon>Pseudomonadati</taxon>
        <taxon>Thermomicrobiota</taxon>
        <taxon>Thermomicrobia</taxon>
        <taxon>Sphaerobacterales</taxon>
        <taxon>Sphaerobacterineae</taxon>
        <taxon>Sphaerobacteraceae</taxon>
        <taxon>Sphaerobacter</taxon>
    </lineage>
</organism>
<evidence type="ECO:0000259" key="8">
    <source>
        <dbReference type="Pfam" id="PF13382"/>
    </source>
</evidence>
<comment type="cofactor">
    <cofactor evidence="6">
        <name>Mn(2+)</name>
        <dbReference type="ChEBI" id="CHEBI:29035"/>
    </cofactor>
</comment>
<evidence type="ECO:0000256" key="1">
    <source>
        <dbReference type="ARBA" id="ARBA00006773"/>
    </source>
</evidence>
<reference evidence="9 10" key="2">
    <citation type="journal article" date="2010" name="Stand. Genomic Sci.">
        <title>Complete genome sequence of Desulfohalobium retbaense type strain (HR(100)).</title>
        <authorList>
            <person name="Spring S."/>
            <person name="Nolan M."/>
            <person name="Lapidus A."/>
            <person name="Glavina Del Rio T."/>
            <person name="Copeland A."/>
            <person name="Tice H."/>
            <person name="Cheng J.F."/>
            <person name="Lucas S."/>
            <person name="Land M."/>
            <person name="Chen F."/>
            <person name="Bruce D."/>
            <person name="Goodwin L."/>
            <person name="Pitluck S."/>
            <person name="Ivanova N."/>
            <person name="Mavromatis K."/>
            <person name="Mikhailova N."/>
            <person name="Pati A."/>
            <person name="Chen A."/>
            <person name="Palaniappan K."/>
            <person name="Hauser L."/>
            <person name="Chang Y.J."/>
            <person name="Jeffries C.D."/>
            <person name="Munk C."/>
            <person name="Kiss H."/>
            <person name="Chain P."/>
            <person name="Han C."/>
            <person name="Brettin T."/>
            <person name="Detter J.C."/>
            <person name="Schuler E."/>
            <person name="Goker M."/>
            <person name="Rohde M."/>
            <person name="Bristow J."/>
            <person name="Eisen J.A."/>
            <person name="Markowitz V."/>
            <person name="Hugenholtz P."/>
            <person name="Kyrpides N.C."/>
            <person name="Klenk H.P."/>
        </authorList>
    </citation>
    <scope>NUCLEOTIDE SEQUENCE [LARGE SCALE GENOMIC DNA]</scope>
    <source>
        <strain evidence="10">ATCC 49802 / DSM 20745 / S 6022</strain>
    </source>
</reference>
<accession>D1C3J6</accession>
<dbReference type="CDD" id="cd01295">
    <property type="entry name" value="AdeC"/>
    <property type="match status" value="1"/>
</dbReference>
<dbReference type="GO" id="GO:0000034">
    <property type="term" value="F:adenine deaminase activity"/>
    <property type="evidence" value="ECO:0007669"/>
    <property type="project" value="UniProtKB-UniRule"/>
</dbReference>
<feature type="domain" description="Adenine deaminase C-terminal" evidence="8">
    <location>
        <begin position="395"/>
        <end position="558"/>
    </location>
</feature>
<dbReference type="Pfam" id="PF13382">
    <property type="entry name" value="Adenine_deam_C"/>
    <property type="match status" value="1"/>
</dbReference>
<dbReference type="AlphaFoldDB" id="D1C3J6"/>
<dbReference type="SUPFAM" id="SSF51556">
    <property type="entry name" value="Metallo-dependent hydrolases"/>
    <property type="match status" value="1"/>
</dbReference>
<dbReference type="Pfam" id="PF01979">
    <property type="entry name" value="Amidohydro_1"/>
    <property type="match status" value="1"/>
</dbReference>
<dbReference type="SUPFAM" id="SSF51338">
    <property type="entry name" value="Composite domain of metallo-dependent hydrolases"/>
    <property type="match status" value="1"/>
</dbReference>